<evidence type="ECO:0000313" key="2">
    <source>
        <dbReference type="EMBL" id="MBE9636605.1"/>
    </source>
</evidence>
<name>A0ABR9WZD9_9RHOB</name>
<protein>
    <recommendedName>
        <fullName evidence="4">MetA-pathway of phenol degradation</fullName>
    </recommendedName>
</protein>
<dbReference type="Proteomes" id="UP000607796">
    <property type="component" value="Unassembled WGS sequence"/>
</dbReference>
<accession>A0ABR9WZD9</accession>
<organism evidence="2 3">
    <name type="scientific">Salipiger mangrovisoli</name>
    <dbReference type="NCBI Taxonomy" id="2865933"/>
    <lineage>
        <taxon>Bacteria</taxon>
        <taxon>Pseudomonadati</taxon>
        <taxon>Pseudomonadota</taxon>
        <taxon>Alphaproteobacteria</taxon>
        <taxon>Rhodobacterales</taxon>
        <taxon>Roseobacteraceae</taxon>
        <taxon>Salipiger</taxon>
    </lineage>
</organism>
<evidence type="ECO:0000256" key="1">
    <source>
        <dbReference type="SAM" id="SignalP"/>
    </source>
</evidence>
<evidence type="ECO:0000313" key="3">
    <source>
        <dbReference type="Proteomes" id="UP000607796"/>
    </source>
</evidence>
<gene>
    <name evidence="2" type="ORF">IQ782_07135</name>
</gene>
<dbReference type="EMBL" id="JADFFK010000004">
    <property type="protein sequence ID" value="MBE9636605.1"/>
    <property type="molecule type" value="Genomic_DNA"/>
</dbReference>
<dbReference type="RefSeq" id="WP_194133929.1">
    <property type="nucleotide sequence ID" value="NZ_JADFFK010000004.1"/>
</dbReference>
<evidence type="ECO:0008006" key="4">
    <source>
        <dbReference type="Google" id="ProtNLM"/>
    </source>
</evidence>
<feature type="signal peptide" evidence="1">
    <location>
        <begin position="1"/>
        <end position="22"/>
    </location>
</feature>
<keyword evidence="1" id="KW-0732">Signal</keyword>
<proteinExistence type="predicted"/>
<keyword evidence="3" id="KW-1185">Reference proteome</keyword>
<sequence>MRLFRVALACALLVPGVPPVSAGAWLMPDGVGFASSTTRLTWPQDNALLGWRQPEGRYDTLYFEYGLGRRLTAGADLGRSISGGGKMLAFLRLPLKDDGALRASAELGLGRIDGAQALRPGLSLGLGGAQGWLNADLLFEMRGDAGTDYKLDLTLGLRLPRKLRMILQLQTGVQQGDPPFARFAPSLVVPLHPRIQAEVGASWGLSGDASAGLLLGLWTEF</sequence>
<feature type="chain" id="PRO_5047092363" description="MetA-pathway of phenol degradation" evidence="1">
    <location>
        <begin position="23"/>
        <end position="221"/>
    </location>
</feature>
<comment type="caution">
    <text evidence="2">The sequence shown here is derived from an EMBL/GenBank/DDBJ whole genome shotgun (WGS) entry which is preliminary data.</text>
</comment>
<reference evidence="2 3" key="1">
    <citation type="journal article" date="2021" name="Int. J. Syst. Evol. Microbiol.">
        <title>Salipiger mangrovisoli sp. nov., isolated from mangrove soil and the proposal for the reclassification of Paraphaeobacter pallidus as Salipiger pallidus comb. nov.</title>
        <authorList>
            <person name="Du J."/>
            <person name="Liu Y."/>
            <person name="Pei T."/>
            <person name="Deng M.R."/>
            <person name="Zhu H."/>
        </authorList>
    </citation>
    <scope>NUCLEOTIDE SEQUENCE [LARGE SCALE GENOMIC DNA]</scope>
    <source>
        <strain evidence="2 3">6D45A</strain>
    </source>
</reference>